<organism evidence="1">
    <name type="scientific">Octopus bimaculoides</name>
    <name type="common">California two-spotted octopus</name>
    <dbReference type="NCBI Taxonomy" id="37653"/>
    <lineage>
        <taxon>Eukaryota</taxon>
        <taxon>Metazoa</taxon>
        <taxon>Spiralia</taxon>
        <taxon>Lophotrochozoa</taxon>
        <taxon>Mollusca</taxon>
        <taxon>Cephalopoda</taxon>
        <taxon>Coleoidea</taxon>
        <taxon>Octopodiformes</taxon>
        <taxon>Octopoda</taxon>
        <taxon>Incirrata</taxon>
        <taxon>Octopodidae</taxon>
        <taxon>Octopus</taxon>
    </lineage>
</organism>
<evidence type="ECO:0000313" key="1">
    <source>
        <dbReference type="EMBL" id="KOF62996.1"/>
    </source>
</evidence>
<dbReference type="AlphaFoldDB" id="A0A0L8FHT6"/>
<accession>A0A0L8FHT6</accession>
<protein>
    <submittedName>
        <fullName evidence="1">Uncharacterized protein</fullName>
    </submittedName>
</protein>
<sequence>MGFGRVCRTALAKLSIYRLSAPLYDHTFIHSPTHMPIHMIIQKIQTNKTRKKNPPWKNNICLQNVQIAARKHLLIRTVCTIHRVTKLLSEM</sequence>
<reference evidence="1" key="1">
    <citation type="submission" date="2015-07" db="EMBL/GenBank/DDBJ databases">
        <title>MeaNS - Measles Nucleotide Surveillance Program.</title>
        <authorList>
            <person name="Tran T."/>
            <person name="Druce J."/>
        </authorList>
    </citation>
    <scope>NUCLEOTIDE SEQUENCE</scope>
    <source>
        <strain evidence="1">UCB-OBI-ISO-001</strain>
        <tissue evidence="1">Gonad</tissue>
    </source>
</reference>
<name>A0A0L8FHT6_OCTBM</name>
<dbReference type="EMBL" id="KQ431889">
    <property type="protein sequence ID" value="KOF62996.1"/>
    <property type="molecule type" value="Genomic_DNA"/>
</dbReference>
<proteinExistence type="predicted"/>
<gene>
    <name evidence="1" type="ORF">OCBIM_22020931mg</name>
</gene>